<dbReference type="PROSITE" id="PS50887">
    <property type="entry name" value="GGDEF"/>
    <property type="match status" value="1"/>
</dbReference>
<dbReference type="Proteomes" id="UP000183050">
    <property type="component" value="Plasmid unnamed1"/>
</dbReference>
<evidence type="ECO:0000313" key="6">
    <source>
        <dbReference type="Proteomes" id="UP000183050"/>
    </source>
</evidence>
<dbReference type="GO" id="GO:0005886">
    <property type="term" value="C:plasma membrane"/>
    <property type="evidence" value="ECO:0007669"/>
    <property type="project" value="TreeGrafter"/>
</dbReference>
<comment type="catalytic activity">
    <reaction evidence="2">
        <text>2 GTP = 3',3'-c-di-GMP + 2 diphosphate</text>
        <dbReference type="Rhea" id="RHEA:24898"/>
        <dbReference type="ChEBI" id="CHEBI:33019"/>
        <dbReference type="ChEBI" id="CHEBI:37565"/>
        <dbReference type="ChEBI" id="CHEBI:58805"/>
        <dbReference type="EC" id="2.7.7.65"/>
    </reaction>
</comment>
<feature type="domain" description="GGDEF" evidence="4">
    <location>
        <begin position="283"/>
        <end position="421"/>
    </location>
</feature>
<feature type="transmembrane region" description="Helical" evidence="3">
    <location>
        <begin position="68"/>
        <end position="88"/>
    </location>
</feature>
<evidence type="ECO:0000256" key="2">
    <source>
        <dbReference type="ARBA" id="ARBA00034247"/>
    </source>
</evidence>
<evidence type="ECO:0000313" key="5">
    <source>
        <dbReference type="EMBL" id="API55533.1"/>
    </source>
</evidence>
<dbReference type="InterPro" id="IPR000160">
    <property type="entry name" value="GGDEF_dom"/>
</dbReference>
<evidence type="ECO:0000256" key="1">
    <source>
        <dbReference type="ARBA" id="ARBA00012528"/>
    </source>
</evidence>
<dbReference type="GO" id="GO:0052621">
    <property type="term" value="F:diguanylate cyclase activity"/>
    <property type="evidence" value="ECO:0007669"/>
    <property type="project" value="UniProtKB-EC"/>
</dbReference>
<name>A0A1L3ZIR9_RHILE</name>
<dbReference type="EMBL" id="CP018229">
    <property type="protein sequence ID" value="API55533.1"/>
    <property type="molecule type" value="Genomic_DNA"/>
</dbReference>
<accession>A0A1L3ZIR9</accession>
<dbReference type="NCBIfam" id="TIGR00254">
    <property type="entry name" value="GGDEF"/>
    <property type="match status" value="1"/>
</dbReference>
<dbReference type="AlphaFoldDB" id="A0A1L3ZIR9"/>
<dbReference type="InterPro" id="IPR029787">
    <property type="entry name" value="Nucleotide_cyclase"/>
</dbReference>
<gene>
    <name evidence="5" type="ORF">BMW22_29045</name>
</gene>
<keyword evidence="3" id="KW-1133">Transmembrane helix</keyword>
<proteinExistence type="predicted"/>
<evidence type="ECO:0000259" key="4">
    <source>
        <dbReference type="PROSITE" id="PS50887"/>
    </source>
</evidence>
<dbReference type="Gene3D" id="3.30.70.270">
    <property type="match status" value="1"/>
</dbReference>
<dbReference type="SMART" id="SM00267">
    <property type="entry name" value="GGDEF"/>
    <property type="match status" value="1"/>
</dbReference>
<protein>
    <recommendedName>
        <fullName evidence="1">diguanylate cyclase</fullName>
        <ecNumber evidence="1">2.7.7.65</ecNumber>
    </recommendedName>
</protein>
<dbReference type="Pfam" id="PF00990">
    <property type="entry name" value="GGDEF"/>
    <property type="match status" value="1"/>
</dbReference>
<keyword evidence="3" id="KW-0812">Transmembrane</keyword>
<dbReference type="GO" id="GO:1902201">
    <property type="term" value="P:negative regulation of bacterial-type flagellum-dependent cell motility"/>
    <property type="evidence" value="ECO:0007669"/>
    <property type="project" value="TreeGrafter"/>
</dbReference>
<dbReference type="GO" id="GO:0043709">
    <property type="term" value="P:cell adhesion involved in single-species biofilm formation"/>
    <property type="evidence" value="ECO:0007669"/>
    <property type="project" value="TreeGrafter"/>
</dbReference>
<dbReference type="PANTHER" id="PTHR45138:SF9">
    <property type="entry name" value="DIGUANYLATE CYCLASE DGCM-RELATED"/>
    <property type="match status" value="1"/>
</dbReference>
<dbReference type="SUPFAM" id="SSF55073">
    <property type="entry name" value="Nucleotide cyclase"/>
    <property type="match status" value="1"/>
</dbReference>
<dbReference type="InterPro" id="IPR050469">
    <property type="entry name" value="Diguanylate_Cyclase"/>
</dbReference>
<evidence type="ECO:0000256" key="3">
    <source>
        <dbReference type="SAM" id="Phobius"/>
    </source>
</evidence>
<dbReference type="FunFam" id="3.30.70.270:FF:000001">
    <property type="entry name" value="Diguanylate cyclase domain protein"/>
    <property type="match status" value="1"/>
</dbReference>
<geneLocation type="plasmid" evidence="5">
    <name>unnamed1</name>
</geneLocation>
<keyword evidence="3" id="KW-0472">Membrane</keyword>
<sequence length="430" mass="47200">MDTERTTAPIKSVRASSRKPLQRLSPAIVEQVERLLGGRTRDIRLNGELAQLFGDRSWPWTAKIIRAWMVWVIVLDVLTLGLNAILLPTETVMSMLWPASILPPAAFVAAIAFLRPHALWVQGVFLLSAVFLILLSVALVGVNTGGEFYERHLTIMLFVAVTAIIIFPIPLGWAMAIGAAALGIYLVFQLRNPGIEVGSALAGTLFFASGVAATVVARRTATIFAQKTFLLELRDRSRLAELTDANSQLELLARTDPLTGVANRRSMMETLNHFWNEELKRTSGAAMLMCDVDDFKHLNDNLGHAEGDRCLVKVAGIIQSSMRDERDKVARYGGEEFLVFLPGSDEQEAGLVAERIRSRVEAASLPNPTSRVGPWVTVSIGLAISMQNGELVSAEHMQRQADAALYLAKKTGRNRVVVHSPEVDQSLPMK</sequence>
<feature type="transmembrane region" description="Helical" evidence="3">
    <location>
        <begin position="155"/>
        <end position="188"/>
    </location>
</feature>
<dbReference type="PANTHER" id="PTHR45138">
    <property type="entry name" value="REGULATORY COMPONENTS OF SENSORY TRANSDUCTION SYSTEM"/>
    <property type="match status" value="1"/>
</dbReference>
<reference evidence="5 6" key="1">
    <citation type="submission" date="2016-11" db="EMBL/GenBank/DDBJ databases">
        <title>Rhizobium leguminosarum bv. viciae strain Vaf12 isolated from Vavilovia formosa root nodules from Russia, Dagestan.</title>
        <authorList>
            <person name="Kimeklis A."/>
        </authorList>
    </citation>
    <scope>NUCLEOTIDE SEQUENCE [LARGE SCALE GENOMIC DNA]</scope>
    <source>
        <strain evidence="5 6">Vaf-108</strain>
        <plasmid evidence="6">Plasmid unnamed1</plasmid>
    </source>
</reference>
<feature type="transmembrane region" description="Helical" evidence="3">
    <location>
        <begin position="120"/>
        <end position="143"/>
    </location>
</feature>
<feature type="transmembrane region" description="Helical" evidence="3">
    <location>
        <begin position="200"/>
        <end position="217"/>
    </location>
</feature>
<dbReference type="CDD" id="cd01949">
    <property type="entry name" value="GGDEF"/>
    <property type="match status" value="1"/>
</dbReference>
<feature type="transmembrane region" description="Helical" evidence="3">
    <location>
        <begin position="95"/>
        <end position="114"/>
    </location>
</feature>
<keyword evidence="5" id="KW-0614">Plasmid</keyword>
<organism evidence="5 6">
    <name type="scientific">Rhizobium leguminosarum</name>
    <dbReference type="NCBI Taxonomy" id="384"/>
    <lineage>
        <taxon>Bacteria</taxon>
        <taxon>Pseudomonadati</taxon>
        <taxon>Pseudomonadota</taxon>
        <taxon>Alphaproteobacteria</taxon>
        <taxon>Hyphomicrobiales</taxon>
        <taxon>Rhizobiaceae</taxon>
        <taxon>Rhizobium/Agrobacterium group</taxon>
        <taxon>Rhizobium</taxon>
    </lineage>
</organism>
<dbReference type="EC" id="2.7.7.65" evidence="1"/>
<dbReference type="RefSeq" id="WP_072641187.1">
    <property type="nucleotide sequence ID" value="NZ_CP018229.1"/>
</dbReference>
<dbReference type="InterPro" id="IPR043128">
    <property type="entry name" value="Rev_trsase/Diguanyl_cyclase"/>
</dbReference>